<dbReference type="KEGG" id="dlu:A6035_15450"/>
<keyword evidence="3 8" id="KW-0812">Transmembrane</keyword>
<feature type="compositionally biased region" description="Polar residues" evidence="9">
    <location>
        <begin position="349"/>
        <end position="366"/>
    </location>
</feature>
<evidence type="ECO:0000259" key="11">
    <source>
        <dbReference type="PROSITE" id="PS51371"/>
    </source>
</evidence>
<feature type="domain" description="CNNM transmembrane" evidence="12">
    <location>
        <begin position="1"/>
        <end position="203"/>
    </location>
</feature>
<dbReference type="InterPro" id="IPR046342">
    <property type="entry name" value="CBS_dom_sf"/>
</dbReference>
<dbReference type="InterPro" id="IPR044751">
    <property type="entry name" value="Ion_transp-like_CBS"/>
</dbReference>
<accession>A0A2S1RAQ9</accession>
<name>A0A2S1RAQ9_9ACTN</name>
<keyword evidence="5 8" id="KW-1133">Transmembrane helix</keyword>
<proteinExistence type="predicted"/>
<dbReference type="PANTHER" id="PTHR43099">
    <property type="entry name" value="UPF0053 PROTEIN YRKA"/>
    <property type="match status" value="1"/>
</dbReference>
<dbReference type="InterPro" id="IPR051676">
    <property type="entry name" value="UPF0053_domain"/>
</dbReference>
<evidence type="ECO:0000256" key="9">
    <source>
        <dbReference type="SAM" id="MobiDB-lite"/>
    </source>
</evidence>
<evidence type="ECO:0000256" key="3">
    <source>
        <dbReference type="ARBA" id="ARBA00022692"/>
    </source>
</evidence>
<evidence type="ECO:0000256" key="6">
    <source>
        <dbReference type="ARBA" id="ARBA00023136"/>
    </source>
</evidence>
<dbReference type="PROSITE" id="PS51371">
    <property type="entry name" value="CBS"/>
    <property type="match status" value="1"/>
</dbReference>
<dbReference type="Pfam" id="PF00571">
    <property type="entry name" value="CBS"/>
    <property type="match status" value="1"/>
</dbReference>
<evidence type="ECO:0000256" key="7">
    <source>
        <dbReference type="PROSITE-ProRule" id="PRU00703"/>
    </source>
</evidence>
<sequence length="366" mass="38866">MSDGVAILVLAALLLGNGFFVAAEFAMVSARRDHLEPRAARGSIRARWSLRGMENVSLSLAATQLGITACSLLIGAVGEPAIAHLIERPLEWLGVSTGFAHPIALVIALLIVTFLHMVLGEMVPKNMAIARPAAAALLLGPVLRVFVLVFLPAIWLMNKTADLVVRHVLRVEPKSEVDTTVTVDQMRGMVAASGESGLLDEDETSLIAGALEFDHITAADVLRPLDEVDAVDADLTTGEVQQLCVRTGHSRFPVLRDGRYVGYVHVKDVLADDPSRPLRPERIRRLGSVSPDTPLDDVLAAMQRARAHLAIVDGSGDGAAGDDHASGPSGLVVLEDVLARLVGEVRDATPQTDQTLPAARQSSSGP</sequence>
<keyword evidence="4" id="KW-0677">Repeat</keyword>
<feature type="transmembrane region" description="Helical" evidence="10">
    <location>
        <begin position="132"/>
        <end position="157"/>
    </location>
</feature>
<evidence type="ECO:0000256" key="8">
    <source>
        <dbReference type="PROSITE-ProRule" id="PRU01193"/>
    </source>
</evidence>
<keyword evidence="7" id="KW-0129">CBS domain</keyword>
<dbReference type="CDD" id="cd04590">
    <property type="entry name" value="CBS_pair_CorC_HlyC_assoc"/>
    <property type="match status" value="1"/>
</dbReference>
<evidence type="ECO:0000256" key="10">
    <source>
        <dbReference type="SAM" id="Phobius"/>
    </source>
</evidence>
<comment type="subcellular location">
    <subcellularLocation>
        <location evidence="1">Cell membrane</location>
        <topology evidence="1">Multi-pass membrane protein</topology>
    </subcellularLocation>
</comment>
<keyword evidence="14" id="KW-1185">Reference proteome</keyword>
<feature type="transmembrane region" description="Helical" evidence="10">
    <location>
        <begin position="98"/>
        <end position="120"/>
    </location>
</feature>
<dbReference type="GO" id="GO:0005886">
    <property type="term" value="C:plasma membrane"/>
    <property type="evidence" value="ECO:0007669"/>
    <property type="project" value="UniProtKB-SubCell"/>
</dbReference>
<evidence type="ECO:0000259" key="12">
    <source>
        <dbReference type="PROSITE" id="PS51846"/>
    </source>
</evidence>
<feature type="transmembrane region" description="Helical" evidence="10">
    <location>
        <begin position="6"/>
        <end position="28"/>
    </location>
</feature>
<evidence type="ECO:0000313" key="13">
    <source>
        <dbReference type="EMBL" id="AWH93344.1"/>
    </source>
</evidence>
<evidence type="ECO:0000313" key="14">
    <source>
        <dbReference type="Proteomes" id="UP000244928"/>
    </source>
</evidence>
<evidence type="ECO:0008006" key="15">
    <source>
        <dbReference type="Google" id="ProtNLM"/>
    </source>
</evidence>
<dbReference type="PANTHER" id="PTHR43099:SF5">
    <property type="entry name" value="HLYC_CORC FAMILY TRANSPORTER"/>
    <property type="match status" value="1"/>
</dbReference>
<evidence type="ECO:0000256" key="4">
    <source>
        <dbReference type="ARBA" id="ARBA00022737"/>
    </source>
</evidence>
<dbReference type="Proteomes" id="UP000244928">
    <property type="component" value="Chromosome"/>
</dbReference>
<gene>
    <name evidence="13" type="ORF">A6035_15450</name>
</gene>
<dbReference type="RefSeq" id="WP_108848697.1">
    <property type="nucleotide sequence ID" value="NZ_CP015449.1"/>
</dbReference>
<dbReference type="EMBL" id="CP015449">
    <property type="protein sequence ID" value="AWH93344.1"/>
    <property type="molecule type" value="Genomic_DNA"/>
</dbReference>
<evidence type="ECO:0000256" key="1">
    <source>
        <dbReference type="ARBA" id="ARBA00004651"/>
    </source>
</evidence>
<dbReference type="Gene3D" id="3.10.580.10">
    <property type="entry name" value="CBS-domain"/>
    <property type="match status" value="1"/>
</dbReference>
<evidence type="ECO:0000256" key="2">
    <source>
        <dbReference type="ARBA" id="ARBA00022475"/>
    </source>
</evidence>
<dbReference type="InterPro" id="IPR002550">
    <property type="entry name" value="CNNM"/>
</dbReference>
<keyword evidence="2" id="KW-1003">Cell membrane</keyword>
<feature type="transmembrane region" description="Helical" evidence="10">
    <location>
        <begin position="56"/>
        <end position="78"/>
    </location>
</feature>
<organism evidence="13 14">
    <name type="scientific">Dietzia lutea</name>
    <dbReference type="NCBI Taxonomy" id="546160"/>
    <lineage>
        <taxon>Bacteria</taxon>
        <taxon>Bacillati</taxon>
        <taxon>Actinomycetota</taxon>
        <taxon>Actinomycetes</taxon>
        <taxon>Mycobacteriales</taxon>
        <taxon>Dietziaceae</taxon>
        <taxon>Dietzia</taxon>
    </lineage>
</organism>
<feature type="region of interest" description="Disordered" evidence="9">
    <location>
        <begin position="345"/>
        <end position="366"/>
    </location>
</feature>
<dbReference type="SUPFAM" id="SSF54631">
    <property type="entry name" value="CBS-domain pair"/>
    <property type="match status" value="1"/>
</dbReference>
<dbReference type="AlphaFoldDB" id="A0A2S1RAQ9"/>
<dbReference type="OrthoDB" id="110231at2"/>
<feature type="domain" description="CBS" evidence="11">
    <location>
        <begin position="222"/>
        <end position="281"/>
    </location>
</feature>
<keyword evidence="6 8" id="KW-0472">Membrane</keyword>
<protein>
    <recommendedName>
        <fullName evidence="15">CNNM transmembrane domain-containing protein</fullName>
    </recommendedName>
</protein>
<dbReference type="Pfam" id="PF01595">
    <property type="entry name" value="CNNM"/>
    <property type="match status" value="1"/>
</dbReference>
<dbReference type="PROSITE" id="PS51846">
    <property type="entry name" value="CNNM"/>
    <property type="match status" value="1"/>
</dbReference>
<dbReference type="InterPro" id="IPR000644">
    <property type="entry name" value="CBS_dom"/>
</dbReference>
<evidence type="ECO:0000256" key="5">
    <source>
        <dbReference type="ARBA" id="ARBA00022989"/>
    </source>
</evidence>
<reference evidence="13 14" key="1">
    <citation type="submission" date="2016-04" db="EMBL/GenBank/DDBJ databases">
        <title>Complete genome sequence of Dietzia lutea YIM 80766T, a strain isolated from desert soil in Egypt.</title>
        <authorList>
            <person name="Zhao J."/>
            <person name="Hu B."/>
            <person name="Geng S."/>
            <person name="Nie Y."/>
            <person name="Tang Y."/>
        </authorList>
    </citation>
    <scope>NUCLEOTIDE SEQUENCE [LARGE SCALE GENOMIC DNA]</scope>
    <source>
        <strain evidence="13 14">YIM 80766</strain>
    </source>
</reference>